<dbReference type="Proteomes" id="UP001642900">
    <property type="component" value="Unassembled WGS sequence"/>
</dbReference>
<dbReference type="SUPFAM" id="SSF52833">
    <property type="entry name" value="Thioredoxin-like"/>
    <property type="match status" value="1"/>
</dbReference>
<dbReference type="PANTHER" id="PTHR42673">
    <property type="entry name" value="MALEYLACETOACETATE ISOMERASE"/>
    <property type="match status" value="1"/>
</dbReference>
<evidence type="ECO:0000259" key="1">
    <source>
        <dbReference type="PROSITE" id="PS50404"/>
    </source>
</evidence>
<dbReference type="PANTHER" id="PTHR42673:SF4">
    <property type="entry name" value="MALEYLACETOACETATE ISOMERASE"/>
    <property type="match status" value="1"/>
</dbReference>
<evidence type="ECO:0000313" key="3">
    <source>
        <dbReference type="Proteomes" id="UP001642900"/>
    </source>
</evidence>
<dbReference type="InterPro" id="IPR036282">
    <property type="entry name" value="Glutathione-S-Trfase_C_sf"/>
</dbReference>
<dbReference type="GO" id="GO:0006559">
    <property type="term" value="P:L-phenylalanine catabolic process"/>
    <property type="evidence" value="ECO:0007669"/>
    <property type="project" value="TreeGrafter"/>
</dbReference>
<dbReference type="GO" id="GO:0006749">
    <property type="term" value="P:glutathione metabolic process"/>
    <property type="evidence" value="ECO:0007669"/>
    <property type="project" value="TreeGrafter"/>
</dbReference>
<dbReference type="CDD" id="cd03194">
    <property type="entry name" value="GST_C_3"/>
    <property type="match status" value="1"/>
</dbReference>
<dbReference type="PROSITE" id="PS50404">
    <property type="entry name" value="GST_NTER"/>
    <property type="match status" value="1"/>
</dbReference>
<evidence type="ECO:0000313" key="2">
    <source>
        <dbReference type="EMBL" id="NGO52886.1"/>
    </source>
</evidence>
<dbReference type="SUPFAM" id="SSF47616">
    <property type="entry name" value="GST C-terminal domain-like"/>
    <property type="match status" value="1"/>
</dbReference>
<dbReference type="Gene3D" id="1.20.1050.10">
    <property type="match status" value="1"/>
</dbReference>
<dbReference type="CDD" id="cd03043">
    <property type="entry name" value="GST_N_1"/>
    <property type="match status" value="1"/>
</dbReference>
<dbReference type="AlphaFoldDB" id="A0A6G4WF83"/>
<organism evidence="2 3">
    <name type="scientific">Allomesorhizobium camelthorni</name>
    <dbReference type="NCBI Taxonomy" id="475069"/>
    <lineage>
        <taxon>Bacteria</taxon>
        <taxon>Pseudomonadati</taxon>
        <taxon>Pseudomonadota</taxon>
        <taxon>Alphaproteobacteria</taxon>
        <taxon>Hyphomicrobiales</taxon>
        <taxon>Phyllobacteriaceae</taxon>
        <taxon>Allomesorhizobium</taxon>
    </lineage>
</organism>
<dbReference type="Pfam" id="PF13409">
    <property type="entry name" value="GST_N_2"/>
    <property type="match status" value="1"/>
</dbReference>
<dbReference type="RefSeq" id="WP_165029710.1">
    <property type="nucleotide sequence ID" value="NZ_JAAKZF010000023.1"/>
</dbReference>
<protein>
    <submittedName>
        <fullName evidence="2">Glutathione S-transferase family protein</fullName>
    </submittedName>
</protein>
<sequence length="230" mass="25553">MYDLYIGNKNYSSWSLRPWVLMKTLGILFSEHLIPFHDHDAWSEYRLLSPNGMVPLLGDGNILVWDSLSIAEYLAERHEGVWPSDPAARAFARSAAAEMHSGFPALRNICGMNIGVRVKLHQQPDALKANIARLSVLWNDGISRFGGPFLAGPYFSAADAFFCPVAFRVQTYGLELDATSAAYVARLLGLPAMREWYAGGLAETFRDWPHEHEIDAVGTVTEDLRAPASN</sequence>
<gene>
    <name evidence="2" type="ORF">G6N73_17165</name>
</gene>
<dbReference type="GO" id="GO:0016034">
    <property type="term" value="F:maleylacetoacetate isomerase activity"/>
    <property type="evidence" value="ECO:0007669"/>
    <property type="project" value="TreeGrafter"/>
</dbReference>
<dbReference type="EMBL" id="JAAKZF010000023">
    <property type="protein sequence ID" value="NGO52886.1"/>
    <property type="molecule type" value="Genomic_DNA"/>
</dbReference>
<keyword evidence="3" id="KW-1185">Reference proteome</keyword>
<dbReference type="Gene3D" id="3.40.30.10">
    <property type="entry name" value="Glutaredoxin"/>
    <property type="match status" value="1"/>
</dbReference>
<reference evidence="2 3" key="1">
    <citation type="submission" date="2020-02" db="EMBL/GenBank/DDBJ databases">
        <title>Genome sequence of strain CCNWXJ40-4.</title>
        <authorList>
            <person name="Gao J."/>
            <person name="Sun J."/>
        </authorList>
    </citation>
    <scope>NUCLEOTIDE SEQUENCE [LARGE SCALE GENOMIC DNA]</scope>
    <source>
        <strain evidence="2 3">CCNWXJ 40-4</strain>
    </source>
</reference>
<accession>A0A6G4WF83</accession>
<dbReference type="InterPro" id="IPR004045">
    <property type="entry name" value="Glutathione_S-Trfase_N"/>
</dbReference>
<comment type="caution">
    <text evidence="2">The sequence shown here is derived from an EMBL/GenBank/DDBJ whole genome shotgun (WGS) entry which is preliminary data.</text>
</comment>
<dbReference type="GO" id="GO:0004364">
    <property type="term" value="F:glutathione transferase activity"/>
    <property type="evidence" value="ECO:0007669"/>
    <property type="project" value="TreeGrafter"/>
</dbReference>
<name>A0A6G4WF83_9HYPH</name>
<proteinExistence type="predicted"/>
<feature type="domain" description="GST N-terminal" evidence="1">
    <location>
        <begin position="2"/>
        <end position="82"/>
    </location>
</feature>
<dbReference type="InterPro" id="IPR036249">
    <property type="entry name" value="Thioredoxin-like_sf"/>
</dbReference>